<dbReference type="GO" id="GO:0005975">
    <property type="term" value="P:carbohydrate metabolic process"/>
    <property type="evidence" value="ECO:0007669"/>
    <property type="project" value="InterPro"/>
</dbReference>
<sequence>MDFSNRQNRFVRIHEVSEEYLADIEHKTQTDQFYPSYHITPKHDLLNDPNGLSYFIDELSLVMLNNASGTLHYMSAIQATR</sequence>
<evidence type="ECO:0000313" key="1">
    <source>
        <dbReference type="EMBL" id="WGK83270.1"/>
    </source>
</evidence>
<dbReference type="Gene3D" id="2.115.10.20">
    <property type="entry name" value="Glycosyl hydrolase domain, family 43"/>
    <property type="match status" value="1"/>
</dbReference>
<dbReference type="SUPFAM" id="SSF75005">
    <property type="entry name" value="Arabinanase/levansucrase/invertase"/>
    <property type="match status" value="1"/>
</dbReference>
<dbReference type="InterPro" id="IPR018053">
    <property type="entry name" value="Glyco_hydro_32_AS"/>
</dbReference>
<protein>
    <submittedName>
        <fullName evidence="1">Uncharacterized protein</fullName>
    </submittedName>
</protein>
<dbReference type="EMBL" id="CP118710">
    <property type="protein sequence ID" value="WGK83270.1"/>
    <property type="molecule type" value="Genomic_DNA"/>
</dbReference>
<dbReference type="InterPro" id="IPR023296">
    <property type="entry name" value="Glyco_hydro_beta-prop_sf"/>
</dbReference>
<accession>A0AAX3U9S1</accession>
<gene>
    <name evidence="1" type="ORF">PYE51_18110</name>
</gene>
<dbReference type="Proteomes" id="UP001239257">
    <property type="component" value="Chromosome 2"/>
</dbReference>
<proteinExistence type="predicted"/>
<organism evidence="1 2">
    <name type="scientific">Vibrio aestuarianus</name>
    <dbReference type="NCBI Taxonomy" id="28171"/>
    <lineage>
        <taxon>Bacteria</taxon>
        <taxon>Pseudomonadati</taxon>
        <taxon>Pseudomonadota</taxon>
        <taxon>Gammaproteobacteria</taxon>
        <taxon>Vibrionales</taxon>
        <taxon>Vibrionaceae</taxon>
        <taxon>Vibrio</taxon>
    </lineage>
</organism>
<dbReference type="RefSeq" id="WP_301066785.1">
    <property type="nucleotide sequence ID" value="NZ_CP118710.1"/>
</dbReference>
<reference evidence="1" key="1">
    <citation type="submission" date="2022-02" db="EMBL/GenBank/DDBJ databases">
        <title>Emergence and expansion in Europe of a Vibrio aestuarianus clonal complex pathogenic for oysters.</title>
        <authorList>
            <person name="Mesnil A."/>
            <person name="Travers M.-A."/>
        </authorList>
    </citation>
    <scope>NUCLEOTIDE SEQUENCE</scope>
    <source>
        <strain evidence="1">U29</strain>
    </source>
</reference>
<dbReference type="AlphaFoldDB" id="A0AAX3U9S1"/>
<dbReference type="GO" id="GO:0004553">
    <property type="term" value="F:hydrolase activity, hydrolyzing O-glycosyl compounds"/>
    <property type="evidence" value="ECO:0007669"/>
    <property type="project" value="InterPro"/>
</dbReference>
<dbReference type="PROSITE" id="PS00609">
    <property type="entry name" value="GLYCOSYL_HYDROL_F32"/>
    <property type="match status" value="1"/>
</dbReference>
<name>A0AAX3U9S1_9VIBR</name>
<evidence type="ECO:0000313" key="2">
    <source>
        <dbReference type="Proteomes" id="UP001239257"/>
    </source>
</evidence>